<proteinExistence type="predicted"/>
<evidence type="ECO:0000259" key="2">
    <source>
        <dbReference type="Pfam" id="PF05193"/>
    </source>
</evidence>
<dbReference type="AlphaFoldDB" id="A0A1R0FCP1"/>
<organism evidence="3 4">
    <name type="scientific">Bartonella apis</name>
    <dbReference type="NCBI Taxonomy" id="1686310"/>
    <lineage>
        <taxon>Bacteria</taxon>
        <taxon>Pseudomonadati</taxon>
        <taxon>Pseudomonadota</taxon>
        <taxon>Alphaproteobacteria</taxon>
        <taxon>Hyphomicrobiales</taxon>
        <taxon>Bartonellaceae</taxon>
        <taxon>Bartonella</taxon>
    </lineage>
</organism>
<dbReference type="GO" id="GO:0006508">
    <property type="term" value="P:proteolysis"/>
    <property type="evidence" value="ECO:0007669"/>
    <property type="project" value="UniProtKB-KW"/>
</dbReference>
<sequence>MNKKPLIFHRASILVFSLILSFGLGVSLANALNIENVTSKKGITGWLVEDNTVPVVSIQFSIGGGTTQDPEGKEGLANLMTGLFDEGAGDLDSQAFQSRLDELGAEMAFSVTRDRMRGNMKMLAEKRDEALNLLALAVQKPRFDDEAIDRIREQLVAELKASEKDPKTIAQNRLLTLIYGKHPYARRGEGTPETLATINRDDLVKAHHAMFARDNIHIGIVGPVSANEAATIIDKIFGAMPEKAELKKIEEAKLNLGGMANVNYDLPQTSLMLVYPGVKRNDPDFFAAYLMNYVLGGPGLTSRLFSEVREKRGLAYTVGSSLMLYDHSATLAVSTGTRSSEAQKSLSTIRSEVKKMADEGVSEQELDEAKSYVIGSYAVQNMGSSSDIAATLVGLQDENLPIDYIEKRRALIEAVTRDQVKAVAEKLLRPEPALLIIGPSKG</sequence>
<feature type="domain" description="Peptidase M16 C-terminal" evidence="2">
    <location>
        <begin position="197"/>
        <end position="371"/>
    </location>
</feature>
<protein>
    <submittedName>
        <fullName evidence="3">Zinc protease</fullName>
        <ecNumber evidence="3">3.4.24.-</ecNumber>
    </submittedName>
</protein>
<dbReference type="InterPro" id="IPR011249">
    <property type="entry name" value="Metalloenz_LuxS/M16"/>
</dbReference>
<reference evidence="3 4" key="1">
    <citation type="submission" date="2016-12" db="EMBL/GenBank/DDBJ databases">
        <title>Comparative genomics of Bartonella apis.</title>
        <authorList>
            <person name="Engel P."/>
        </authorList>
    </citation>
    <scope>NUCLEOTIDE SEQUENCE [LARGE SCALE GENOMIC DNA]</scope>
    <source>
        <strain evidence="3 4">PEB0149</strain>
    </source>
</reference>
<dbReference type="Proteomes" id="UP000187344">
    <property type="component" value="Unassembled WGS sequence"/>
</dbReference>
<dbReference type="OrthoDB" id="9811314at2"/>
<evidence type="ECO:0000313" key="3">
    <source>
        <dbReference type="EMBL" id="OLY44679.1"/>
    </source>
</evidence>
<dbReference type="EC" id="3.4.24.-" evidence="3"/>
<keyword evidence="3" id="KW-0645">Protease</keyword>
<dbReference type="InterPro" id="IPR011765">
    <property type="entry name" value="Pept_M16_N"/>
</dbReference>
<dbReference type="EMBL" id="LXYT01000001">
    <property type="protein sequence ID" value="OLY44679.1"/>
    <property type="molecule type" value="Genomic_DNA"/>
</dbReference>
<dbReference type="Pfam" id="PF05193">
    <property type="entry name" value="Peptidase_M16_C"/>
    <property type="match status" value="1"/>
</dbReference>
<keyword evidence="4" id="KW-1185">Reference proteome</keyword>
<dbReference type="PANTHER" id="PTHR11851:SF224">
    <property type="entry name" value="PROCESSING PROTEASE"/>
    <property type="match status" value="1"/>
</dbReference>
<feature type="domain" description="Peptidase M16 N-terminal" evidence="1">
    <location>
        <begin position="49"/>
        <end position="186"/>
    </location>
</feature>
<dbReference type="Pfam" id="PF00675">
    <property type="entry name" value="Peptidase_M16"/>
    <property type="match status" value="1"/>
</dbReference>
<dbReference type="PANTHER" id="PTHR11851">
    <property type="entry name" value="METALLOPROTEASE"/>
    <property type="match status" value="1"/>
</dbReference>
<evidence type="ECO:0000259" key="1">
    <source>
        <dbReference type="Pfam" id="PF00675"/>
    </source>
</evidence>
<dbReference type="InterPro" id="IPR007863">
    <property type="entry name" value="Peptidase_M16_C"/>
</dbReference>
<dbReference type="GO" id="GO:0046872">
    <property type="term" value="F:metal ion binding"/>
    <property type="evidence" value="ECO:0007669"/>
    <property type="project" value="InterPro"/>
</dbReference>
<evidence type="ECO:0000313" key="4">
    <source>
        <dbReference type="Proteomes" id="UP000187344"/>
    </source>
</evidence>
<dbReference type="GO" id="GO:0008233">
    <property type="term" value="F:peptidase activity"/>
    <property type="evidence" value="ECO:0007669"/>
    <property type="project" value="UniProtKB-KW"/>
</dbReference>
<accession>A0A1R0FCP1</accession>
<gene>
    <name evidence="3" type="ORF">PEB0149_021540</name>
</gene>
<dbReference type="SUPFAM" id="SSF63411">
    <property type="entry name" value="LuxS/MPP-like metallohydrolase"/>
    <property type="match status" value="2"/>
</dbReference>
<dbReference type="Gene3D" id="3.30.830.10">
    <property type="entry name" value="Metalloenzyme, LuxS/M16 peptidase-like"/>
    <property type="match status" value="2"/>
</dbReference>
<keyword evidence="3" id="KW-0378">Hydrolase</keyword>
<name>A0A1R0FCP1_9HYPH</name>
<dbReference type="InterPro" id="IPR050361">
    <property type="entry name" value="MPP/UQCRC_Complex"/>
</dbReference>
<dbReference type="RefSeq" id="WP_075869961.1">
    <property type="nucleotide sequence ID" value="NZ_LXYT01000001.1"/>
</dbReference>
<comment type="caution">
    <text evidence="3">The sequence shown here is derived from an EMBL/GenBank/DDBJ whole genome shotgun (WGS) entry which is preliminary data.</text>
</comment>